<gene>
    <name evidence="9" type="ORF">TRIADDRAFT_57866</name>
</gene>
<dbReference type="OMA" id="EPWVQGH"/>
<proteinExistence type="inferred from homology"/>
<dbReference type="FunCoup" id="B3S1S3">
    <property type="interactions" value="67"/>
</dbReference>
<dbReference type="GeneID" id="6755468"/>
<dbReference type="OrthoDB" id="199913at2759"/>
<evidence type="ECO:0000259" key="8">
    <source>
        <dbReference type="PROSITE" id="PS50095"/>
    </source>
</evidence>
<protein>
    <recommendedName>
        <fullName evidence="8">PLAT domain-containing protein</fullName>
    </recommendedName>
</protein>
<feature type="domain" description="PLAT" evidence="8">
    <location>
        <begin position="385"/>
        <end position="504"/>
    </location>
</feature>
<dbReference type="InterPro" id="IPR033906">
    <property type="entry name" value="Lipase_N"/>
</dbReference>
<dbReference type="PROSITE" id="PS51257">
    <property type="entry name" value="PROKAR_LIPOPROTEIN"/>
    <property type="match status" value="1"/>
</dbReference>
<dbReference type="InterPro" id="IPR013818">
    <property type="entry name" value="Lipase"/>
</dbReference>
<dbReference type="PRINTS" id="PR00821">
    <property type="entry name" value="TAGLIPASE"/>
</dbReference>
<dbReference type="PhylomeDB" id="B3S1S3"/>
<dbReference type="InterPro" id="IPR000734">
    <property type="entry name" value="TAG_lipase"/>
</dbReference>
<dbReference type="HOGENOM" id="CLU_027171_0_0_1"/>
<dbReference type="Gene3D" id="3.40.50.1820">
    <property type="entry name" value="alpha/beta hydrolase"/>
    <property type="match status" value="1"/>
</dbReference>
<dbReference type="Pfam" id="PF00151">
    <property type="entry name" value="Lipase"/>
    <property type="match status" value="1"/>
</dbReference>
<dbReference type="AlphaFoldDB" id="B3S1S3"/>
<dbReference type="eggNOG" id="ENOG502QUK7">
    <property type="taxonomic scope" value="Eukaryota"/>
</dbReference>
<evidence type="ECO:0000256" key="1">
    <source>
        <dbReference type="ARBA" id="ARBA00004613"/>
    </source>
</evidence>
<organism evidence="9 10">
    <name type="scientific">Trichoplax adhaerens</name>
    <name type="common">Trichoplax reptans</name>
    <dbReference type="NCBI Taxonomy" id="10228"/>
    <lineage>
        <taxon>Eukaryota</taxon>
        <taxon>Metazoa</taxon>
        <taxon>Placozoa</taxon>
        <taxon>Uniplacotomia</taxon>
        <taxon>Trichoplacea</taxon>
        <taxon>Trichoplacidae</taxon>
        <taxon>Trichoplax</taxon>
    </lineage>
</organism>
<evidence type="ECO:0000256" key="6">
    <source>
        <dbReference type="PROSITE-ProRule" id="PRU00152"/>
    </source>
</evidence>
<feature type="active site" description="Charge relay system" evidence="4">
    <location>
        <position position="215"/>
    </location>
</feature>
<feature type="binding site" evidence="5">
    <location>
        <position position="229"/>
    </location>
    <ligand>
        <name>Ca(2+)</name>
        <dbReference type="ChEBI" id="CHEBI:29108"/>
    </ligand>
</feature>
<dbReference type="PANTHER" id="PTHR11610:SF178">
    <property type="entry name" value="LIPASE MEMBER H-A-LIKE PROTEIN"/>
    <property type="match status" value="1"/>
</dbReference>
<dbReference type="GO" id="GO:0046872">
    <property type="term" value="F:metal ion binding"/>
    <property type="evidence" value="ECO:0007669"/>
    <property type="project" value="UniProtKB-KW"/>
</dbReference>
<dbReference type="Pfam" id="PF01477">
    <property type="entry name" value="PLAT"/>
    <property type="match status" value="1"/>
</dbReference>
<reference evidence="9 10" key="1">
    <citation type="journal article" date="2008" name="Nature">
        <title>The Trichoplax genome and the nature of placozoans.</title>
        <authorList>
            <person name="Srivastava M."/>
            <person name="Begovic E."/>
            <person name="Chapman J."/>
            <person name="Putnam N.H."/>
            <person name="Hellsten U."/>
            <person name="Kawashima T."/>
            <person name="Kuo A."/>
            <person name="Mitros T."/>
            <person name="Salamov A."/>
            <person name="Carpenter M.L."/>
            <person name="Signorovitch A.Y."/>
            <person name="Moreno M.A."/>
            <person name="Kamm K."/>
            <person name="Grimwood J."/>
            <person name="Schmutz J."/>
            <person name="Shapiro H."/>
            <person name="Grigoriev I.V."/>
            <person name="Buss L.W."/>
            <person name="Schierwater B."/>
            <person name="Dellaporta S.L."/>
            <person name="Rokhsar D.S."/>
        </authorList>
    </citation>
    <scope>NUCLEOTIDE SEQUENCE [LARGE SCALE GENOMIC DNA]</scope>
    <source>
        <strain evidence="9 10">Grell-BS-1999</strain>
    </source>
</reference>
<dbReference type="PIRSF" id="PIRSF000865">
    <property type="entry name" value="Lipoprotein_lipase_LIPH"/>
    <property type="match status" value="1"/>
</dbReference>
<dbReference type="SUPFAM" id="SSF49723">
    <property type="entry name" value="Lipase/lipooxygenase domain (PLAT/LH2 domain)"/>
    <property type="match status" value="1"/>
</dbReference>
<dbReference type="KEGG" id="tad:TRIADDRAFT_57866"/>
<keyword evidence="5" id="KW-0479">Metal-binding</keyword>
<dbReference type="CTD" id="6755468"/>
<dbReference type="CDD" id="cd00707">
    <property type="entry name" value="Pancreat_lipase_like"/>
    <property type="match status" value="1"/>
</dbReference>
<dbReference type="EMBL" id="DS985247">
    <property type="protein sequence ID" value="EDV23023.1"/>
    <property type="molecule type" value="Genomic_DNA"/>
</dbReference>
<dbReference type="InterPro" id="IPR001024">
    <property type="entry name" value="PLAT/LH2_dom"/>
</dbReference>
<dbReference type="RefSeq" id="XP_002113933.1">
    <property type="nucleotide sequence ID" value="XM_002113897.1"/>
</dbReference>
<dbReference type="GO" id="GO:0016042">
    <property type="term" value="P:lipid catabolic process"/>
    <property type="evidence" value="ECO:0000318"/>
    <property type="project" value="GO_Central"/>
</dbReference>
<dbReference type="InterPro" id="IPR029058">
    <property type="entry name" value="AB_hydrolase_fold"/>
</dbReference>
<evidence type="ECO:0000256" key="5">
    <source>
        <dbReference type="PIRSR" id="PIRSR000865-2"/>
    </source>
</evidence>
<evidence type="ECO:0000256" key="3">
    <source>
        <dbReference type="ARBA" id="ARBA00022525"/>
    </source>
</evidence>
<comment type="caution">
    <text evidence="6">Lacks conserved residue(s) required for the propagation of feature annotation.</text>
</comment>
<feature type="active site" description="Nucleophile" evidence="4">
    <location>
        <position position="192"/>
    </location>
</feature>
<dbReference type="Gene3D" id="2.60.60.20">
    <property type="entry name" value="PLAT/LH2 domain"/>
    <property type="match status" value="1"/>
</dbReference>
<evidence type="ECO:0000256" key="7">
    <source>
        <dbReference type="RuleBase" id="RU004262"/>
    </source>
</evidence>
<sequence length="506" mass="56849">MDNKIATQYSSKIMIASVVILAIIQACAGIHPLPGTFTSTDKVCDPDPRLGCFSHQSPFDRILVPLPQSSRKIGVLFWLYTRFCSYQSIHYSNPYSISPSNFKGNKDTKIIVHGYLDDSSTYWMNDMKDKLLQLDDFNVILVDWSGSQLLLAGSRADYLLSVANTRIVGAQIGELIKALPVSRERIHIIGHSLGAHIASYAANRADLVGRITGLDPAAPLFQDMVTDIRLDKTDALFVDVIHTDTNPFIGIDGFGTKNPSGHVDFWPNGGESQPGCLKPLQKQLETKKIPTKLEKRDLEETLELTRNVVCCDHNRAQQLFTESIDKSCSLIAYPCNNYQDFLHGKCMKCNGKCASMGYHAIDYSHIHFKQRLFILTDPEKPYCAYNYAINIAESVGESEDDWFPMAPKIIFLKIYGNLAISADIKLERSVQIKSSDKQFIITSKENLGEIKRIDVWQDNNPLGIKWFIHTINIVGNQGTKTYKFCFKNWNKTDKATADALDKTVKC</sequence>
<dbReference type="GO" id="GO:0005615">
    <property type="term" value="C:extracellular space"/>
    <property type="evidence" value="ECO:0000318"/>
    <property type="project" value="GO_Central"/>
</dbReference>
<dbReference type="GO" id="GO:0016298">
    <property type="term" value="F:lipase activity"/>
    <property type="evidence" value="ECO:0000318"/>
    <property type="project" value="GO_Central"/>
</dbReference>
<evidence type="ECO:0000256" key="2">
    <source>
        <dbReference type="ARBA" id="ARBA00010701"/>
    </source>
</evidence>
<keyword evidence="5" id="KW-0106">Calcium</keyword>
<dbReference type="SUPFAM" id="SSF53474">
    <property type="entry name" value="alpha/beta-Hydrolases"/>
    <property type="match status" value="1"/>
</dbReference>
<dbReference type="InParanoid" id="B3S1S3"/>
<feature type="binding site" evidence="5">
    <location>
        <position position="234"/>
    </location>
    <ligand>
        <name>Ca(2+)</name>
        <dbReference type="ChEBI" id="CHEBI:29108"/>
    </ligand>
</feature>
<dbReference type="GO" id="GO:0052689">
    <property type="term" value="F:carboxylic ester hydrolase activity"/>
    <property type="evidence" value="ECO:0007669"/>
    <property type="project" value="InterPro"/>
</dbReference>
<feature type="active site" description="Charge relay system" evidence="4">
    <location>
        <position position="313"/>
    </location>
</feature>
<dbReference type="InterPro" id="IPR036392">
    <property type="entry name" value="PLAT/LH2_dom_sf"/>
</dbReference>
<comment type="subcellular location">
    <subcellularLocation>
        <location evidence="1">Secreted</location>
    </subcellularLocation>
</comment>
<dbReference type="FunFam" id="3.40.50.1820:FF:000033">
    <property type="entry name" value="Pancreatic triacylglycerol lipase"/>
    <property type="match status" value="1"/>
</dbReference>
<name>B3S1S3_TRIAD</name>
<feature type="binding site" evidence="5">
    <location>
        <position position="231"/>
    </location>
    <ligand>
        <name>Ca(2+)</name>
        <dbReference type="ChEBI" id="CHEBI:29108"/>
    </ligand>
</feature>
<accession>B3S1S3</accession>
<dbReference type="PANTHER" id="PTHR11610">
    <property type="entry name" value="LIPASE"/>
    <property type="match status" value="1"/>
</dbReference>
<comment type="similarity">
    <text evidence="2 7">Belongs to the AB hydrolase superfamily. Lipase family.</text>
</comment>
<dbReference type="Proteomes" id="UP000009022">
    <property type="component" value="Unassembled WGS sequence"/>
</dbReference>
<evidence type="ECO:0000313" key="10">
    <source>
        <dbReference type="Proteomes" id="UP000009022"/>
    </source>
</evidence>
<dbReference type="STRING" id="10228.B3S1S3"/>
<dbReference type="InterPro" id="IPR016272">
    <property type="entry name" value="Lipase_LIPH"/>
</dbReference>
<dbReference type="PROSITE" id="PS50095">
    <property type="entry name" value="PLAT"/>
    <property type="match status" value="1"/>
</dbReference>
<evidence type="ECO:0000313" key="9">
    <source>
        <dbReference type="EMBL" id="EDV23023.1"/>
    </source>
</evidence>
<evidence type="ECO:0000256" key="4">
    <source>
        <dbReference type="PIRSR" id="PIRSR000865-1"/>
    </source>
</evidence>
<keyword evidence="3" id="KW-0964">Secreted</keyword>
<keyword evidence="10" id="KW-1185">Reference proteome</keyword>